<name>W7TSG8_9STRA</name>
<dbReference type="EMBL" id="AZIL01000651">
    <property type="protein sequence ID" value="EWM26443.1"/>
    <property type="molecule type" value="Genomic_DNA"/>
</dbReference>
<keyword evidence="2" id="KW-1185">Reference proteome</keyword>
<accession>W7TSG8</accession>
<evidence type="ECO:0000313" key="2">
    <source>
        <dbReference type="Proteomes" id="UP000019335"/>
    </source>
</evidence>
<keyword evidence="1" id="KW-0418">Kinase</keyword>
<gene>
    <name evidence="1" type="ORF">Naga_100580g1</name>
</gene>
<comment type="caution">
    <text evidence="1">The sequence shown here is derived from an EMBL/GenBank/DDBJ whole genome shotgun (WGS) entry which is preliminary data.</text>
</comment>
<organism evidence="1 2">
    <name type="scientific">Nannochloropsis gaditana</name>
    <dbReference type="NCBI Taxonomy" id="72520"/>
    <lineage>
        <taxon>Eukaryota</taxon>
        <taxon>Sar</taxon>
        <taxon>Stramenopiles</taxon>
        <taxon>Ochrophyta</taxon>
        <taxon>Eustigmatophyceae</taxon>
        <taxon>Eustigmatales</taxon>
        <taxon>Monodopsidaceae</taxon>
        <taxon>Nannochloropsis</taxon>
    </lineage>
</organism>
<dbReference type="GO" id="GO:0016301">
    <property type="term" value="F:kinase activity"/>
    <property type="evidence" value="ECO:0007669"/>
    <property type="project" value="UniProtKB-KW"/>
</dbReference>
<evidence type="ECO:0000313" key="1">
    <source>
        <dbReference type="EMBL" id="EWM26443.1"/>
    </source>
</evidence>
<dbReference type="Proteomes" id="UP000019335">
    <property type="component" value="Chromosome 9"/>
</dbReference>
<dbReference type="AlphaFoldDB" id="W7TSG8"/>
<protein>
    <submittedName>
        <fullName evidence="1">Carbohydrate kinase</fullName>
    </submittedName>
</protein>
<keyword evidence="1" id="KW-0808">Transferase</keyword>
<sequence>MEIKVKGPKSFRVFQLWSTAFLVALLLPMPFHLQAFTSSHLPASSSSHSACSSPSRYLRLRMSTGMEPPKVLCYG</sequence>
<proteinExistence type="predicted"/>
<reference evidence="1 2" key="1">
    <citation type="journal article" date="2014" name="Mol. Plant">
        <title>Chromosome Scale Genome Assembly and Transcriptome Profiling of Nannochloropsis gaditana in Nitrogen Depletion.</title>
        <authorList>
            <person name="Corteggiani Carpinelli E."/>
            <person name="Telatin A."/>
            <person name="Vitulo N."/>
            <person name="Forcato C."/>
            <person name="D'Angelo M."/>
            <person name="Schiavon R."/>
            <person name="Vezzi A."/>
            <person name="Giacometti G.M."/>
            <person name="Morosinotto T."/>
            <person name="Valle G."/>
        </authorList>
    </citation>
    <scope>NUCLEOTIDE SEQUENCE [LARGE SCALE GENOMIC DNA]</scope>
    <source>
        <strain evidence="1 2">B-31</strain>
    </source>
</reference>